<keyword evidence="1" id="KW-0812">Transmembrane</keyword>
<accession>A0ABV1HQG3</accession>
<reference evidence="2 3" key="1">
    <citation type="submission" date="2024-03" db="EMBL/GenBank/DDBJ databases">
        <title>Human intestinal bacterial collection.</title>
        <authorList>
            <person name="Pauvert C."/>
            <person name="Hitch T.C.A."/>
            <person name="Clavel T."/>
        </authorList>
    </citation>
    <scope>NUCLEOTIDE SEQUENCE [LARGE SCALE GENOMIC DNA]</scope>
    <source>
        <strain evidence="2 3">CLA-AP-H27</strain>
    </source>
</reference>
<keyword evidence="1" id="KW-1133">Transmembrane helix</keyword>
<dbReference type="Proteomes" id="UP001437460">
    <property type="component" value="Unassembled WGS sequence"/>
</dbReference>
<dbReference type="RefSeq" id="WP_349230327.1">
    <property type="nucleotide sequence ID" value="NZ_JBBMFJ010000037.1"/>
</dbReference>
<evidence type="ECO:0000313" key="2">
    <source>
        <dbReference type="EMBL" id="MEQ2564301.1"/>
    </source>
</evidence>
<keyword evidence="1" id="KW-0472">Membrane</keyword>
<proteinExistence type="predicted"/>
<comment type="caution">
    <text evidence="2">The sequence shown here is derived from an EMBL/GenBank/DDBJ whole genome shotgun (WGS) entry which is preliminary data.</text>
</comment>
<keyword evidence="3" id="KW-1185">Reference proteome</keyword>
<evidence type="ECO:0000256" key="1">
    <source>
        <dbReference type="SAM" id="Phobius"/>
    </source>
</evidence>
<organism evidence="2 3">
    <name type="scientific">Ventrimonas faecis</name>
    <dbReference type="NCBI Taxonomy" id="3133170"/>
    <lineage>
        <taxon>Bacteria</taxon>
        <taxon>Bacillati</taxon>
        <taxon>Bacillota</taxon>
        <taxon>Clostridia</taxon>
        <taxon>Lachnospirales</taxon>
        <taxon>Lachnospiraceae</taxon>
        <taxon>Ventrimonas</taxon>
    </lineage>
</organism>
<name>A0ABV1HQG3_9FIRM</name>
<evidence type="ECO:0008006" key="4">
    <source>
        <dbReference type="Google" id="ProtNLM"/>
    </source>
</evidence>
<evidence type="ECO:0000313" key="3">
    <source>
        <dbReference type="Proteomes" id="UP001437460"/>
    </source>
</evidence>
<sequence length="66" mass="7247">MSSSSDKKPGVLGRFLSQRGMGQVITVTGGLIVLCLVFGFINPNFFTYRNTANLLRQIAPTLLMRV</sequence>
<gene>
    <name evidence="2" type="ORF">WMO41_14200</name>
</gene>
<feature type="transmembrane region" description="Helical" evidence="1">
    <location>
        <begin position="21"/>
        <end position="41"/>
    </location>
</feature>
<dbReference type="EMBL" id="JBBMFJ010000037">
    <property type="protein sequence ID" value="MEQ2564301.1"/>
    <property type="molecule type" value="Genomic_DNA"/>
</dbReference>
<protein>
    <recommendedName>
        <fullName evidence="4">Ribose ABC transporter permease</fullName>
    </recommendedName>
</protein>